<evidence type="ECO:0000313" key="4">
    <source>
        <dbReference type="Proteomes" id="UP001626593"/>
    </source>
</evidence>
<gene>
    <name evidence="3" type="ORF">U5817_21225</name>
</gene>
<name>A0ABZ1ALA9_AROEV</name>
<reference evidence="3 4" key="1">
    <citation type="submission" date="2023-12" db="EMBL/GenBank/DDBJ databases">
        <title>A. evansii MAY27, complete genome.</title>
        <authorList>
            <person name="Wang Y."/>
        </authorList>
    </citation>
    <scope>NUCLEOTIDE SEQUENCE [LARGE SCALE GENOMIC DNA]</scope>
    <source>
        <strain evidence="3 4">MAY27</strain>
    </source>
</reference>
<evidence type="ECO:0000313" key="3">
    <source>
        <dbReference type="EMBL" id="WRL45694.1"/>
    </source>
</evidence>
<feature type="domain" description="Glycosyl transferase family 1" evidence="2">
    <location>
        <begin position="226"/>
        <end position="379"/>
    </location>
</feature>
<feature type="domain" description="Glycosyl transferase family 1" evidence="2">
    <location>
        <begin position="662"/>
        <end position="806"/>
    </location>
</feature>
<dbReference type="InterPro" id="IPR001296">
    <property type="entry name" value="Glyco_trans_1"/>
</dbReference>
<protein>
    <submittedName>
        <fullName evidence="3">Glycosyltransferase family 1 protein</fullName>
    </submittedName>
</protein>
<organism evidence="3 4">
    <name type="scientific">Aromatoleum evansii</name>
    <name type="common">Azoarcus evansii</name>
    <dbReference type="NCBI Taxonomy" id="59406"/>
    <lineage>
        <taxon>Bacteria</taxon>
        <taxon>Pseudomonadati</taxon>
        <taxon>Pseudomonadota</taxon>
        <taxon>Betaproteobacteria</taxon>
        <taxon>Rhodocyclales</taxon>
        <taxon>Rhodocyclaceae</taxon>
        <taxon>Aromatoleum</taxon>
    </lineage>
</organism>
<dbReference type="RefSeq" id="WP_407278727.1">
    <property type="nucleotide sequence ID" value="NZ_CP141259.1"/>
</dbReference>
<keyword evidence="4" id="KW-1185">Reference proteome</keyword>
<dbReference type="Proteomes" id="UP001626593">
    <property type="component" value="Chromosome"/>
</dbReference>
<keyword evidence="1" id="KW-0808">Transferase</keyword>
<dbReference type="Pfam" id="PF00534">
    <property type="entry name" value="Glycos_transf_1"/>
    <property type="match status" value="2"/>
</dbReference>
<dbReference type="CDD" id="cd03809">
    <property type="entry name" value="GT4_MtfB-like"/>
    <property type="match status" value="2"/>
</dbReference>
<dbReference type="EMBL" id="CP141259">
    <property type="protein sequence ID" value="WRL45694.1"/>
    <property type="molecule type" value="Genomic_DNA"/>
</dbReference>
<accession>A0ABZ1ALA9</accession>
<dbReference type="Gene3D" id="3.40.50.2000">
    <property type="entry name" value="Glycogen Phosphorylase B"/>
    <property type="match status" value="3"/>
</dbReference>
<dbReference type="PANTHER" id="PTHR46401">
    <property type="entry name" value="GLYCOSYLTRANSFERASE WBBK-RELATED"/>
    <property type="match status" value="1"/>
</dbReference>
<evidence type="ECO:0000256" key="1">
    <source>
        <dbReference type="ARBA" id="ARBA00022679"/>
    </source>
</evidence>
<sequence>MRIVIDMQGAQTESRYRGIGRYSLSHAQAIVRNRGEHEVVLVLNGQFVDTIEPIRAAFHNLLPQENIRVWYAPGPVRGCDPTNAVQRDAAELIREAFLASLQPDLIHLTSLFEGYGDDAVVSIGMFDQNTPVSVSLYDLIPLMNAEHYLRPNPLYEEFYFRKLESLKRASLLLAISESSRKEGVDHLGVSEDQVINVSTAAESCFESVEISCGEVLALRDKFHLLRPFVLYTGGADERKNLPRLLGAYASLPPDVREAHQLVFAGRMPQGAVDHLRSEAQRVGLGTDELVFTGYVSDDELLKLYNLCKVFAFPSWHEGFGLPALEAMACGAAVIAADTSSLPEVVGCSDGLFDPFDSQALCGKLTRVLVDEDFRASLKSHGLVQASKFTWDRSARETIAAFEHFLHKNGKSAAHPDFHARQSDLVDRIAEFCDGGIRQPELVEFSKAISRISMGDEKRQLFVDISELAQRDARTGIQRVTRSILKELLDNPPHGFSVQAVYATVDGQGYRYARAFCNRFRNDAQTCEGDDPIDYQAGDIFLGLDLQHHVVCAQQTFLDAIRRDGVQVVFVVYDLLPILMPHVFPPGADSGHKAWLGVLAGFDGALCISRAVAMELDVWLRENGPHRMRPFEIGWFHLGADVESSIPTLGLPDDAPRILAELSARPTFLTVGTVEPRKGQSQALAAFDLLWAEGIDANFVIVGKQGWMVERLIERIRVHPELGKRLYWLEGISDEYLERIYQSSTCLIAASEGEGYGLPLIEAAQHKRPIIVRDIPVFREVAGTHAYYFNGSTAEDLAAAVREWLRLYHAGRHPVSNNMLRLTWKESAEQLKRALLSLRLGAEPVVQGVARV</sequence>
<proteinExistence type="predicted"/>
<dbReference type="PANTHER" id="PTHR46401:SF2">
    <property type="entry name" value="GLYCOSYLTRANSFERASE WBBK-RELATED"/>
    <property type="match status" value="1"/>
</dbReference>
<dbReference type="SUPFAM" id="SSF53756">
    <property type="entry name" value="UDP-Glycosyltransferase/glycogen phosphorylase"/>
    <property type="match status" value="2"/>
</dbReference>
<evidence type="ECO:0000259" key="2">
    <source>
        <dbReference type="Pfam" id="PF00534"/>
    </source>
</evidence>